<dbReference type="GO" id="GO:0012505">
    <property type="term" value="C:endomembrane system"/>
    <property type="evidence" value="ECO:0007669"/>
    <property type="project" value="UniProtKB-SubCell"/>
</dbReference>
<dbReference type="PANTHER" id="PTHR10050:SF46">
    <property type="entry name" value="PROTEIN O-MANNOSYL-TRANSFERASE 2"/>
    <property type="match status" value="1"/>
</dbReference>
<comment type="subcellular location">
    <subcellularLocation>
        <location evidence="10">Cell membrane</location>
    </subcellularLocation>
    <subcellularLocation>
        <location evidence="1">Endomembrane system</location>
        <topology evidence="1">Multi-pass membrane protein</topology>
    </subcellularLocation>
</comment>
<dbReference type="Proteomes" id="UP000589626">
    <property type="component" value="Unassembled WGS sequence"/>
</dbReference>
<organism evidence="14 15">
    <name type="scientific">Nocardioides soli</name>
    <dbReference type="NCBI Taxonomy" id="1036020"/>
    <lineage>
        <taxon>Bacteria</taxon>
        <taxon>Bacillati</taxon>
        <taxon>Actinomycetota</taxon>
        <taxon>Actinomycetes</taxon>
        <taxon>Propionibacteriales</taxon>
        <taxon>Nocardioidaceae</taxon>
        <taxon>Nocardioides</taxon>
    </lineage>
</organism>
<dbReference type="InterPro" id="IPR027005">
    <property type="entry name" value="PMT-like"/>
</dbReference>
<feature type="transmembrane region" description="Helical" evidence="10">
    <location>
        <begin position="481"/>
        <end position="504"/>
    </location>
</feature>
<dbReference type="GO" id="GO:0004169">
    <property type="term" value="F:dolichyl-phosphate-mannose-protein mannosyltransferase activity"/>
    <property type="evidence" value="ECO:0007669"/>
    <property type="project" value="UniProtKB-UniRule"/>
</dbReference>
<evidence type="ECO:0000313" key="14">
    <source>
        <dbReference type="EMBL" id="MBB3041501.1"/>
    </source>
</evidence>
<dbReference type="Pfam" id="PF02366">
    <property type="entry name" value="PMT"/>
    <property type="match status" value="1"/>
</dbReference>
<keyword evidence="5 10" id="KW-0808">Transferase</keyword>
<evidence type="ECO:0000256" key="11">
    <source>
        <dbReference type="SAM" id="MobiDB-lite"/>
    </source>
</evidence>
<dbReference type="GO" id="GO:0005886">
    <property type="term" value="C:plasma membrane"/>
    <property type="evidence" value="ECO:0007669"/>
    <property type="project" value="UniProtKB-SubCell"/>
</dbReference>
<evidence type="ECO:0000256" key="9">
    <source>
        <dbReference type="ARBA" id="ARBA00093617"/>
    </source>
</evidence>
<dbReference type="Pfam" id="PF16192">
    <property type="entry name" value="PMT_4TMC"/>
    <property type="match status" value="1"/>
</dbReference>
<comment type="caution">
    <text evidence="14">The sequence shown here is derived from an EMBL/GenBank/DDBJ whole genome shotgun (WGS) entry which is preliminary data.</text>
</comment>
<evidence type="ECO:0000256" key="5">
    <source>
        <dbReference type="ARBA" id="ARBA00022679"/>
    </source>
</evidence>
<feature type="transmembrane region" description="Helical" evidence="10">
    <location>
        <begin position="434"/>
        <end position="451"/>
    </location>
</feature>
<comment type="function">
    <text evidence="10">Protein O-mannosyltransferase that catalyzes the transfer of a single mannose residue from a polyprenol phospho-mannosyl lipidic donor to the hydroxyl group of selected serine and threonine residues in acceptor proteins.</text>
</comment>
<feature type="transmembrane region" description="Helical" evidence="10">
    <location>
        <begin position="458"/>
        <end position="475"/>
    </location>
</feature>
<dbReference type="RefSeq" id="WP_343057751.1">
    <property type="nucleotide sequence ID" value="NZ_JACHWR010000001.1"/>
</dbReference>
<dbReference type="InterPro" id="IPR032421">
    <property type="entry name" value="PMT_4TMC"/>
</dbReference>
<proteinExistence type="inferred from homology"/>
<accession>A0A7W4VTI2</accession>
<feature type="domain" description="Protein O-mannosyl-transferase C-terminal four TM" evidence="13">
    <location>
        <begin position="362"/>
        <end position="558"/>
    </location>
</feature>
<feature type="transmembrane region" description="Helical" evidence="10">
    <location>
        <begin position="138"/>
        <end position="159"/>
    </location>
</feature>
<feature type="region of interest" description="Disordered" evidence="11">
    <location>
        <begin position="1"/>
        <end position="22"/>
    </location>
</feature>
<keyword evidence="10" id="KW-1003">Cell membrane</keyword>
<comment type="pathway">
    <text evidence="2 10">Protein modification; protein glycosylation.</text>
</comment>
<dbReference type="EC" id="2.4.1.-" evidence="10"/>
<keyword evidence="8 10" id="KW-0472">Membrane</keyword>
<feature type="transmembrane region" description="Helical" evidence="10">
    <location>
        <begin position="260"/>
        <end position="278"/>
    </location>
</feature>
<evidence type="ECO:0000256" key="6">
    <source>
        <dbReference type="ARBA" id="ARBA00022692"/>
    </source>
</evidence>
<feature type="transmembrane region" description="Helical" evidence="10">
    <location>
        <begin position="42"/>
        <end position="61"/>
    </location>
</feature>
<keyword evidence="7 10" id="KW-1133">Transmembrane helix</keyword>
<feature type="domain" description="ArnT-like N-terminal" evidence="12">
    <location>
        <begin position="50"/>
        <end position="207"/>
    </location>
</feature>
<comment type="similarity">
    <text evidence="3 10">Belongs to the glycosyltransferase 39 family.</text>
</comment>
<evidence type="ECO:0000256" key="4">
    <source>
        <dbReference type="ARBA" id="ARBA00022676"/>
    </source>
</evidence>
<feature type="transmembrane region" description="Helical" evidence="10">
    <location>
        <begin position="191"/>
        <end position="209"/>
    </location>
</feature>
<keyword evidence="15" id="KW-1185">Reference proteome</keyword>
<feature type="transmembrane region" description="Helical" evidence="10">
    <location>
        <begin position="166"/>
        <end position="185"/>
    </location>
</feature>
<keyword evidence="4 10" id="KW-0328">Glycosyltransferase</keyword>
<evidence type="ECO:0000259" key="12">
    <source>
        <dbReference type="Pfam" id="PF02366"/>
    </source>
</evidence>
<feature type="transmembrane region" description="Helical" evidence="10">
    <location>
        <begin position="299"/>
        <end position="320"/>
    </location>
</feature>
<keyword evidence="6 10" id="KW-0812">Transmembrane</keyword>
<sequence length="559" mass="62052">MTTAAPPEPAEERVGLSRDAAGRPVPSAWRRARSRIRGEDPVVGWAASIAVALLALFLRLWHLGRPHAFEFDETYYAKDAWSLLHFGYARDYVDKANDRILDGQTTDLWKSTPEMVVHPDVGKWLIALGEKAFGMDPFGWRVSAAVVGALMVLVMCRLARRLTGSTLLGCVAGLLLCFDGLHFVLSRLALLDIFVAFFILCGVHCLVADRDWHRARMARLVPDQVSDGRSWGPVRGLLLRPWLLLGGVCWGLAVGSKWEALYPLAAFGLLVWLWSAGARRSFGVRWAVLRSAVVDGIPAFVQLVLVALVVYVASWTGWLVNAQAYEQHLSATQYTHYDGGQDWPTRTEPDASGLGEVTQSLRSLWYYHQDVYAFHTHFLNDSTHTYASNPAGWLLLNRPVGVAADTDIQPGTQGCAAPAGSDCLRQVLLLGTPAIWWAGCLAILYALAMWVGARDWRFGLAVVGVASTWLPWLQYDDRPIFSFYAVITLPFLVLALTLAIGRLLGTSAAPSGRRTAGVVVSGAFLVLVLLNFAWFWPIWTNQLLTHGEWLDRIWFTRWI</sequence>
<reference evidence="14 15" key="1">
    <citation type="submission" date="2020-08" db="EMBL/GenBank/DDBJ databases">
        <title>Sequencing the genomes of 1000 actinobacteria strains.</title>
        <authorList>
            <person name="Klenk H.-P."/>
        </authorList>
    </citation>
    <scope>NUCLEOTIDE SEQUENCE [LARGE SCALE GENOMIC DNA]</scope>
    <source>
        <strain evidence="14 15">DSM 105498</strain>
    </source>
</reference>
<evidence type="ECO:0000256" key="1">
    <source>
        <dbReference type="ARBA" id="ARBA00004127"/>
    </source>
</evidence>
<evidence type="ECO:0000256" key="10">
    <source>
        <dbReference type="RuleBase" id="RU367007"/>
    </source>
</evidence>
<evidence type="ECO:0000256" key="2">
    <source>
        <dbReference type="ARBA" id="ARBA00004922"/>
    </source>
</evidence>
<dbReference type="InterPro" id="IPR003342">
    <property type="entry name" value="ArnT-like_N"/>
</dbReference>
<evidence type="ECO:0000256" key="3">
    <source>
        <dbReference type="ARBA" id="ARBA00007222"/>
    </source>
</evidence>
<dbReference type="AlphaFoldDB" id="A0A7W4VTI2"/>
<evidence type="ECO:0000256" key="8">
    <source>
        <dbReference type="ARBA" id="ARBA00023136"/>
    </source>
</evidence>
<dbReference type="UniPathway" id="UPA00378"/>
<evidence type="ECO:0000256" key="7">
    <source>
        <dbReference type="ARBA" id="ARBA00022989"/>
    </source>
</evidence>
<evidence type="ECO:0000259" key="13">
    <source>
        <dbReference type="Pfam" id="PF16192"/>
    </source>
</evidence>
<protein>
    <recommendedName>
        <fullName evidence="9 10">Polyprenol-phosphate-mannose--protein mannosyltransferase</fullName>
        <ecNumber evidence="10">2.4.1.-</ecNumber>
    </recommendedName>
</protein>
<evidence type="ECO:0000313" key="15">
    <source>
        <dbReference type="Proteomes" id="UP000589626"/>
    </source>
</evidence>
<dbReference type="EMBL" id="JACHWR010000001">
    <property type="protein sequence ID" value="MBB3041501.1"/>
    <property type="molecule type" value="Genomic_DNA"/>
</dbReference>
<feature type="transmembrane region" description="Helical" evidence="10">
    <location>
        <begin position="516"/>
        <end position="536"/>
    </location>
</feature>
<gene>
    <name evidence="14" type="ORF">FHU40_001302</name>
</gene>
<name>A0A7W4VTI2_9ACTN</name>
<feature type="transmembrane region" description="Helical" evidence="10">
    <location>
        <begin position="237"/>
        <end position="254"/>
    </location>
</feature>
<dbReference type="PANTHER" id="PTHR10050">
    <property type="entry name" value="DOLICHYL-PHOSPHATE-MANNOSE--PROTEIN MANNOSYLTRANSFERASE"/>
    <property type="match status" value="1"/>
</dbReference>